<name>A0AC61RCF8_9BACT</name>
<comment type="caution">
    <text evidence="1">The sequence shown here is derived from an EMBL/GenBank/DDBJ whole genome shotgun (WGS) entry which is preliminary data.</text>
</comment>
<reference evidence="1" key="1">
    <citation type="submission" date="2019-04" db="EMBL/GenBank/DDBJ databases">
        <title>Microbes associate with the intestines of laboratory mice.</title>
        <authorList>
            <person name="Navarre W."/>
            <person name="Wong E."/>
            <person name="Huang K."/>
            <person name="Tropini C."/>
            <person name="Ng K."/>
            <person name="Yu B."/>
        </authorList>
    </citation>
    <scope>NUCLEOTIDE SEQUENCE</scope>
    <source>
        <strain evidence="1">NM04_E33</strain>
    </source>
</reference>
<keyword evidence="2" id="KW-1185">Reference proteome</keyword>
<sequence>MKFRSILYILSAFIITLAGFAATDVQAAKKSKAKTSVAAKKKSTSNKKKNIGNKKKSKKVSAKRKKSVSKKRVKRNGISHKQYTPPVDLPLNDSLTLLVNSEVISWIPENLNPGGLRVNSVIPDNRTRTAKVKLNENFTYLPVSSDLISAMRNKISEILPDSISDYYVSLNVGDKNYSYYITTIDKLPEEYRKNIPFVIAAEPYVNASKGMKNDIVALWASHGRYYKPGSGAWLWQRPKLFQITEDTHTMSYILPYVVPMLENAGAYVMLPRERDINRNEVIVDNDTNDDGYIFSQPYYKEMTGSTEWSTGYGEGFIYDLPDFRDTENPFENGTYRQTTTITSGSPSVAAWYADIPEDGEYAIYISYKTLPNSTTDAHYTVNYSGGIREFRVNQKMGGGTWIYLGTFPLESGYSDTEPIVTLSNISDKSEGCVITADAVKIGGGMGNIARSDKRSDIYNNPSTPDNSITKDTSDFPNEDSEIQNIYETGDSVSLNLEQNLAFESKFKVSGLPRYLEGARYWLQWAGMPEYIYSPYHGEDDYKDDYTSRGNWVNYLAGGSRVLPQEPGLNIPVDVAMALHSDAGKRADDSFVGTLGIFYTNGGDSYIDGTPRSNSRTLTDMLMRQIVSDIRQTWEPNWKRRSMWDKSYVEARVPEVPTSLIEFMSHQNFADMWYALDPGFRFSVSRSIYKAIGRFIAERKDRKFVVQPLPIKNFSIVKVKKNHYKLSWEKTHDPLEPTAVPEKYIIFERTADELGFHKLGETKDDHFEVIVDDSDIHSFKIVAANSGGMSFPSEILAMRESGHNESPVLIINGFTRISGPAHFSKDGMAGFDASSDFGVPYLRDISFMGYQTEFNRAAGESFGRSGDSYADVVIAGNTFDFPYIHGLALADANKGFVSTSVGAVESGLVKLQNYKLIDLILGKQKLTITGNGNTGLRYFAFSKKLQQEITNFVNQGGDIFISGQYIVSDLYDSRSSEGSIDFAQKVLGISKGEGSVSYSGSLSINAGAMDSNIKKSSLNYSSTLNEKQYIVESPDIIAPSGEIESEIFLTFSDTGNAAGVFTKKGKSRGVIMSIPFESIWDSNVRSLLMRQLVDYLEK</sequence>
<dbReference type="EMBL" id="SRYB01000030">
    <property type="protein sequence ID" value="TGY77106.1"/>
    <property type="molecule type" value="Genomic_DNA"/>
</dbReference>
<organism evidence="1 2">
    <name type="scientific">Lepagella muris</name>
    <dbReference type="NCBI Taxonomy" id="3032870"/>
    <lineage>
        <taxon>Bacteria</taxon>
        <taxon>Pseudomonadati</taxon>
        <taxon>Bacteroidota</taxon>
        <taxon>Bacteroidia</taxon>
        <taxon>Bacteroidales</taxon>
        <taxon>Muribaculaceae</taxon>
        <taxon>Lepagella</taxon>
    </lineage>
</organism>
<keyword evidence="1" id="KW-0456">Lyase</keyword>
<proteinExistence type="predicted"/>
<accession>A0AC61RCF8</accession>
<protein>
    <submittedName>
        <fullName evidence="1">Xanthan lyase</fullName>
    </submittedName>
</protein>
<gene>
    <name evidence="1" type="ORF">E5331_16035</name>
</gene>
<dbReference type="Proteomes" id="UP000306319">
    <property type="component" value="Unassembled WGS sequence"/>
</dbReference>
<evidence type="ECO:0000313" key="1">
    <source>
        <dbReference type="EMBL" id="TGY77106.1"/>
    </source>
</evidence>
<evidence type="ECO:0000313" key="2">
    <source>
        <dbReference type="Proteomes" id="UP000306319"/>
    </source>
</evidence>